<dbReference type="PANTHER" id="PTHR31988">
    <property type="entry name" value="ESTERASE, PUTATIVE (DUF303)-RELATED"/>
    <property type="match status" value="1"/>
</dbReference>
<gene>
    <name evidence="4" type="ORF">EV695_1380</name>
</gene>
<feature type="signal peptide" evidence="2">
    <location>
        <begin position="1"/>
        <end position="18"/>
    </location>
</feature>
<name>A0A4R1F849_9GAMM</name>
<dbReference type="GO" id="GO:0016788">
    <property type="term" value="F:hydrolase activity, acting on ester bonds"/>
    <property type="evidence" value="ECO:0007669"/>
    <property type="project" value="UniProtKB-ARBA"/>
</dbReference>
<evidence type="ECO:0000256" key="1">
    <source>
        <dbReference type="ARBA" id="ARBA00022801"/>
    </source>
</evidence>
<dbReference type="Proteomes" id="UP000294887">
    <property type="component" value="Unassembled WGS sequence"/>
</dbReference>
<evidence type="ECO:0000313" key="4">
    <source>
        <dbReference type="EMBL" id="TCJ86881.1"/>
    </source>
</evidence>
<dbReference type="InterPro" id="IPR005181">
    <property type="entry name" value="SASA"/>
</dbReference>
<dbReference type="AlphaFoldDB" id="A0A4R1F849"/>
<reference evidence="4 5" key="1">
    <citation type="submission" date="2019-03" db="EMBL/GenBank/DDBJ databases">
        <title>Genomic Encyclopedia of Type Strains, Phase IV (KMG-IV): sequencing the most valuable type-strain genomes for metagenomic binning, comparative biology and taxonomic classification.</title>
        <authorList>
            <person name="Goeker M."/>
        </authorList>
    </citation>
    <scope>NUCLEOTIDE SEQUENCE [LARGE SCALE GENOMIC DNA]</scope>
    <source>
        <strain evidence="4 5">DSM 24830</strain>
    </source>
</reference>
<dbReference type="Gene3D" id="3.40.50.1110">
    <property type="entry name" value="SGNH hydrolase"/>
    <property type="match status" value="1"/>
</dbReference>
<dbReference type="PANTHER" id="PTHR31988:SF19">
    <property type="entry name" value="9-O-ACETYL-N-ACETYLNEURAMINIC ACID DEACETYLASE-RELATED"/>
    <property type="match status" value="1"/>
</dbReference>
<proteinExistence type="predicted"/>
<dbReference type="EMBL" id="SMFQ01000003">
    <property type="protein sequence ID" value="TCJ86881.1"/>
    <property type="molecule type" value="Genomic_DNA"/>
</dbReference>
<keyword evidence="5" id="KW-1185">Reference proteome</keyword>
<evidence type="ECO:0000256" key="2">
    <source>
        <dbReference type="SAM" id="SignalP"/>
    </source>
</evidence>
<keyword evidence="1" id="KW-0378">Hydrolase</keyword>
<comment type="caution">
    <text evidence="4">The sequence shown here is derived from an EMBL/GenBank/DDBJ whole genome shotgun (WGS) entry which is preliminary data.</text>
</comment>
<dbReference type="OrthoDB" id="9795554at2"/>
<evidence type="ECO:0000259" key="3">
    <source>
        <dbReference type="Pfam" id="PF03629"/>
    </source>
</evidence>
<feature type="domain" description="Sialate O-acetylesterase" evidence="3">
    <location>
        <begin position="22"/>
        <end position="256"/>
    </location>
</feature>
<accession>A0A4R1F849</accession>
<dbReference type="RefSeq" id="WP_131905209.1">
    <property type="nucleotide sequence ID" value="NZ_BAAAFU010000004.1"/>
</dbReference>
<dbReference type="InterPro" id="IPR036514">
    <property type="entry name" value="SGNH_hydro_sf"/>
</dbReference>
<dbReference type="SUPFAM" id="SSF52266">
    <property type="entry name" value="SGNH hydrolase"/>
    <property type="match status" value="1"/>
</dbReference>
<protein>
    <submittedName>
        <fullName evidence="4">Carbohydrate esterase-like sialic acid-specific acetylesterase</fullName>
    </submittedName>
</protein>
<dbReference type="InterPro" id="IPR052940">
    <property type="entry name" value="Carb_Esterase_6"/>
</dbReference>
<feature type="chain" id="PRO_5020277030" evidence="2">
    <location>
        <begin position="19"/>
        <end position="262"/>
    </location>
</feature>
<organism evidence="4 5">
    <name type="scientific">Cocleimonas flava</name>
    <dbReference type="NCBI Taxonomy" id="634765"/>
    <lineage>
        <taxon>Bacteria</taxon>
        <taxon>Pseudomonadati</taxon>
        <taxon>Pseudomonadota</taxon>
        <taxon>Gammaproteobacteria</taxon>
        <taxon>Thiotrichales</taxon>
        <taxon>Thiotrichaceae</taxon>
        <taxon>Cocleimonas</taxon>
    </lineage>
</organism>
<evidence type="ECO:0000313" key="5">
    <source>
        <dbReference type="Proteomes" id="UP000294887"/>
    </source>
</evidence>
<sequence length="262" mass="29947">MKITLCFLLQIFTITAYADEIDLFIMAGQSNMQGWRSDAAMYPPDPMYKDAEIPFYFEALNYGSSNKHWETLGPQIGHFQKGHFGPEVTFARALFQLNMRPAIFKYSSGGTSIKNDWKAPGQNGLYDDMVRNLNVAIHELKNQGHTVTPRAFIWIQGETDANDPYLAREYHWRLNNLLKNMRNHVLRDPSLPVILSVDEQHPRVRTQPEIVAAQKKLANDDASITFMSMNGLEKYDVTHLTAKGTINQGKRLFQTYKAAVVY</sequence>
<keyword evidence="2" id="KW-0732">Signal</keyword>
<dbReference type="Pfam" id="PF03629">
    <property type="entry name" value="SASA"/>
    <property type="match status" value="1"/>
</dbReference>